<keyword evidence="5" id="KW-1185">Reference proteome</keyword>
<feature type="domain" description="CN hydrolase" evidence="3">
    <location>
        <begin position="159"/>
        <end position="398"/>
    </location>
</feature>
<name>A0ABW0W6G3_9BACL</name>
<dbReference type="Pfam" id="PF00795">
    <property type="entry name" value="CN_hydrolase"/>
    <property type="match status" value="1"/>
</dbReference>
<sequence>MTVYRTNLIPNSNFADGDEGQVPKHWKVKGPRQALIPNFGLVMEDDRNILLTSGNGNENCIGCIYARFTLNGGKTYHMKVQFQVSDDVNPHKNMLFTFYSDQGFNNGIFDFKRMEDGWIEGDNRFFVPDDGEVVGEVSICFRLSRSGKAWIRQVSFEECEPILPRNVSVACVEGTAPLEVWGQVMDLAGSQKVDLILLPEMFNSSDYKQDESLDGPAVMLMSQKAKQYGMHVAGTFYHMDVSADSLYNTGLLFGRQGEIIGRYDKNHLFSPELLEGGVRPGSDIPVFETDFGKVGMMICYDSWFTDVAELLALKGAEIILFPNAGYYQSLMPARASDNCIRIVASSLGSPLGIWDTSGAEVRSPDADLTRHANCDTTFSDVHQDEFSGIKILFATLDLSQSPSPHNWGGPMKSAPGGRRNRREQKDLLLDEIKTHINNW</sequence>
<comment type="caution">
    <text evidence="4">The sequence shown here is derived from an EMBL/GenBank/DDBJ whole genome shotgun (WGS) entry which is preliminary data.</text>
</comment>
<gene>
    <name evidence="4" type="ORF">ACFPYJ_32700</name>
</gene>
<dbReference type="PANTHER" id="PTHR43674:SF2">
    <property type="entry name" value="BETA-UREIDOPROPIONASE"/>
    <property type="match status" value="1"/>
</dbReference>
<feature type="region of interest" description="Disordered" evidence="2">
    <location>
        <begin position="402"/>
        <end position="423"/>
    </location>
</feature>
<keyword evidence="1 4" id="KW-0378">Hydrolase</keyword>
<evidence type="ECO:0000313" key="5">
    <source>
        <dbReference type="Proteomes" id="UP001596047"/>
    </source>
</evidence>
<dbReference type="PANTHER" id="PTHR43674">
    <property type="entry name" value="NITRILASE C965.09-RELATED"/>
    <property type="match status" value="1"/>
</dbReference>
<accession>A0ABW0W6G3</accession>
<reference evidence="5" key="1">
    <citation type="journal article" date="2019" name="Int. J. Syst. Evol. Microbiol.">
        <title>The Global Catalogue of Microorganisms (GCM) 10K type strain sequencing project: providing services to taxonomists for standard genome sequencing and annotation.</title>
        <authorList>
            <consortium name="The Broad Institute Genomics Platform"/>
            <consortium name="The Broad Institute Genome Sequencing Center for Infectious Disease"/>
            <person name="Wu L."/>
            <person name="Ma J."/>
        </authorList>
    </citation>
    <scope>NUCLEOTIDE SEQUENCE [LARGE SCALE GENOMIC DNA]</scope>
    <source>
        <strain evidence="5">CGMCC 1.3240</strain>
    </source>
</reference>
<organism evidence="4 5">
    <name type="scientific">Paenibacillus solisilvae</name>
    <dbReference type="NCBI Taxonomy" id="2486751"/>
    <lineage>
        <taxon>Bacteria</taxon>
        <taxon>Bacillati</taxon>
        <taxon>Bacillota</taxon>
        <taxon>Bacilli</taxon>
        <taxon>Bacillales</taxon>
        <taxon>Paenibacillaceae</taxon>
        <taxon>Paenibacillus</taxon>
    </lineage>
</organism>
<dbReference type="Gene3D" id="2.60.120.260">
    <property type="entry name" value="Galactose-binding domain-like"/>
    <property type="match status" value="1"/>
</dbReference>
<dbReference type="Gene3D" id="3.60.110.10">
    <property type="entry name" value="Carbon-nitrogen hydrolase"/>
    <property type="match status" value="1"/>
</dbReference>
<evidence type="ECO:0000256" key="2">
    <source>
        <dbReference type="SAM" id="MobiDB-lite"/>
    </source>
</evidence>
<proteinExistence type="predicted"/>
<protein>
    <submittedName>
        <fullName evidence="4">Carbon-nitrogen hydrolase family protein</fullName>
    </submittedName>
</protein>
<dbReference type="InterPro" id="IPR036526">
    <property type="entry name" value="C-N_Hydrolase_sf"/>
</dbReference>
<dbReference type="Proteomes" id="UP001596047">
    <property type="component" value="Unassembled WGS sequence"/>
</dbReference>
<evidence type="ECO:0000259" key="3">
    <source>
        <dbReference type="PROSITE" id="PS50263"/>
    </source>
</evidence>
<evidence type="ECO:0000313" key="4">
    <source>
        <dbReference type="EMBL" id="MFC5653790.1"/>
    </source>
</evidence>
<dbReference type="CDD" id="cd07197">
    <property type="entry name" value="nitrilase"/>
    <property type="match status" value="1"/>
</dbReference>
<evidence type="ECO:0000256" key="1">
    <source>
        <dbReference type="ARBA" id="ARBA00022801"/>
    </source>
</evidence>
<dbReference type="InterPro" id="IPR050345">
    <property type="entry name" value="Aliph_Amidase/BUP"/>
</dbReference>
<dbReference type="InterPro" id="IPR003010">
    <property type="entry name" value="C-N_Hydrolase"/>
</dbReference>
<dbReference type="EMBL" id="JBHSOW010000137">
    <property type="protein sequence ID" value="MFC5653790.1"/>
    <property type="molecule type" value="Genomic_DNA"/>
</dbReference>
<dbReference type="PROSITE" id="PS50263">
    <property type="entry name" value="CN_HYDROLASE"/>
    <property type="match status" value="1"/>
</dbReference>
<dbReference type="SUPFAM" id="SSF56317">
    <property type="entry name" value="Carbon-nitrogen hydrolase"/>
    <property type="match status" value="1"/>
</dbReference>
<dbReference type="RefSeq" id="WP_379192707.1">
    <property type="nucleotide sequence ID" value="NZ_JBHSOW010000137.1"/>
</dbReference>
<dbReference type="GO" id="GO:0016787">
    <property type="term" value="F:hydrolase activity"/>
    <property type="evidence" value="ECO:0007669"/>
    <property type="project" value="UniProtKB-KW"/>
</dbReference>